<dbReference type="Proteomes" id="UP000184108">
    <property type="component" value="Unassembled WGS sequence"/>
</dbReference>
<organism evidence="1 2">
    <name type="scientific">Chryseobacterium vrystaatense</name>
    <dbReference type="NCBI Taxonomy" id="307480"/>
    <lineage>
        <taxon>Bacteria</taxon>
        <taxon>Pseudomonadati</taxon>
        <taxon>Bacteroidota</taxon>
        <taxon>Flavobacteriia</taxon>
        <taxon>Flavobacteriales</taxon>
        <taxon>Weeksellaceae</taxon>
        <taxon>Chryseobacterium group</taxon>
        <taxon>Chryseobacterium</taxon>
    </lineage>
</organism>
<dbReference type="RefSeq" id="WP_073175198.1">
    <property type="nucleotide sequence ID" value="NZ_FQVE01000005.1"/>
</dbReference>
<dbReference type="AlphaFoldDB" id="A0A1M5JKV8"/>
<evidence type="ECO:0000313" key="2">
    <source>
        <dbReference type="Proteomes" id="UP000184108"/>
    </source>
</evidence>
<name>A0A1M5JKV8_9FLAO</name>
<gene>
    <name evidence="1" type="ORF">SAMN02787073_4226</name>
</gene>
<evidence type="ECO:0008006" key="3">
    <source>
        <dbReference type="Google" id="ProtNLM"/>
    </source>
</evidence>
<protein>
    <recommendedName>
        <fullName evidence="3">Heat shock protein HslJ</fullName>
    </recommendedName>
</protein>
<dbReference type="EMBL" id="FQVE01000005">
    <property type="protein sequence ID" value="SHG40899.1"/>
    <property type="molecule type" value="Genomic_DNA"/>
</dbReference>
<sequence>MKRIICVLTLFLFLSCSISKDEVLGKYEYRGEKMIDSIIIENDLYTHKIFNKQGKLMYQGSSEWKLLNSRITFSNFYINEDAELENFFTEEQAEEFLMLVSCPVYKDNRQIVIETNADENIRYVKK</sequence>
<evidence type="ECO:0000313" key="1">
    <source>
        <dbReference type="EMBL" id="SHG40899.1"/>
    </source>
</evidence>
<accession>A0A1M5JKV8</accession>
<proteinExistence type="predicted"/>
<dbReference type="PROSITE" id="PS51257">
    <property type="entry name" value="PROKAR_LIPOPROTEIN"/>
    <property type="match status" value="1"/>
</dbReference>
<reference evidence="2" key="1">
    <citation type="submission" date="2016-11" db="EMBL/GenBank/DDBJ databases">
        <authorList>
            <person name="Varghese N."/>
            <person name="Submissions S."/>
        </authorList>
    </citation>
    <scope>NUCLEOTIDE SEQUENCE [LARGE SCALE GENOMIC DNA]</scope>
    <source>
        <strain evidence="2">YR203</strain>
    </source>
</reference>